<dbReference type="InterPro" id="IPR026891">
    <property type="entry name" value="Fn3-like"/>
</dbReference>
<evidence type="ECO:0000256" key="5">
    <source>
        <dbReference type="ARBA" id="ARBA00022801"/>
    </source>
</evidence>
<evidence type="ECO:0000256" key="2">
    <source>
        <dbReference type="ARBA" id="ARBA00005336"/>
    </source>
</evidence>
<dbReference type="PRINTS" id="PR00133">
    <property type="entry name" value="GLHYDRLASE3"/>
</dbReference>
<keyword evidence="10" id="KW-1185">Reference proteome</keyword>
<evidence type="ECO:0000256" key="7">
    <source>
        <dbReference type="RuleBase" id="RU361161"/>
    </source>
</evidence>
<dbReference type="PROSITE" id="PS00775">
    <property type="entry name" value="GLYCOSYL_HYDROL_F3"/>
    <property type="match status" value="1"/>
</dbReference>
<name>A0A8J5XPY8_DIALT</name>
<dbReference type="OMA" id="YSFPQHI"/>
<dbReference type="InterPro" id="IPR013783">
    <property type="entry name" value="Ig-like_fold"/>
</dbReference>
<dbReference type="InterPro" id="IPR002772">
    <property type="entry name" value="Glyco_hydro_3_C"/>
</dbReference>
<dbReference type="InterPro" id="IPR036962">
    <property type="entry name" value="Glyco_hydro_3_N_sf"/>
</dbReference>
<protein>
    <recommendedName>
        <fullName evidence="3">beta-glucosidase</fullName>
        <ecNumber evidence="3">3.2.1.21</ecNumber>
    </recommendedName>
</protein>
<comment type="catalytic activity">
    <reaction evidence="1">
        <text>Hydrolysis of terminal, non-reducing beta-D-glucosyl residues with release of beta-D-glucose.</text>
        <dbReference type="EC" id="3.2.1.21"/>
    </reaction>
</comment>
<comment type="similarity">
    <text evidence="2 7">Belongs to the glycosyl hydrolase 3 family.</text>
</comment>
<dbReference type="GO" id="GO:0008422">
    <property type="term" value="F:beta-glucosidase activity"/>
    <property type="evidence" value="ECO:0007669"/>
    <property type="project" value="UniProtKB-EC"/>
</dbReference>
<dbReference type="EMBL" id="JAGTXO010000008">
    <property type="protein sequence ID" value="KAG8466142.1"/>
    <property type="molecule type" value="Genomic_DNA"/>
</dbReference>
<dbReference type="SMART" id="SM01217">
    <property type="entry name" value="Fn3_like"/>
    <property type="match status" value="1"/>
</dbReference>
<dbReference type="Pfam" id="PF14310">
    <property type="entry name" value="Fn3-like"/>
    <property type="match status" value="1"/>
</dbReference>
<dbReference type="OrthoDB" id="47059at2759"/>
<dbReference type="AlphaFoldDB" id="A0A8J5XPY8"/>
<dbReference type="SUPFAM" id="SSF51445">
    <property type="entry name" value="(Trans)glycosidases"/>
    <property type="match status" value="1"/>
</dbReference>
<evidence type="ECO:0000259" key="8">
    <source>
        <dbReference type="SMART" id="SM01217"/>
    </source>
</evidence>
<dbReference type="Pfam" id="PF01915">
    <property type="entry name" value="Glyco_hydro_3_C"/>
    <property type="match status" value="1"/>
</dbReference>
<comment type="caution">
    <text evidence="9">The sequence shown here is derived from an EMBL/GenBank/DDBJ whole genome shotgun (WGS) entry which is preliminary data.</text>
</comment>
<feature type="domain" description="Fibronectin type III-like" evidence="8">
    <location>
        <begin position="653"/>
        <end position="722"/>
    </location>
</feature>
<keyword evidence="5 7" id="KW-0378">Hydrolase</keyword>
<evidence type="ECO:0000313" key="9">
    <source>
        <dbReference type="EMBL" id="KAG8466142.1"/>
    </source>
</evidence>
<sequence length="739" mass="78010">MTASSARPWLDVTLPIHRRAELLVAAMSIDECAAQLDQLRIDEITEDDVREGVGSAILATSATAGNDAQPASSAPQLDALQRVAVERSRLGIPLVFARDVIHGHHTIFPIPLGQAASWDAELVEASCRAAAVEASADGIRWTFAPMLDVCRDPRWGRVAESYGESAHLTGALGVAAVHGFQTADLAAPDAIAACAKHFAGYSAAEGGRDHNTAEISRPTLEDVYLPPFHAATLAGCASVMAAFNTVDGLPAGSNRALLTGVLRERWGFDGLVVTDWNAVAETRDHGTAADTADAAAQCLLAGSDVDMVSRLFRAELPGLVARGRVAERAVREAAARVLRFKLRLGLFERPFTGERPCVQRAPHRALARRCVARGAVLLANAHETLPLAAEHNRLALVGPLADAKAELFGTWVLDGIVSEVASLAQALERAGRAVTTGATSWADDAKPAQFDGASATSAADGADAIIVVVGERPDRSGEANSVVDPSLPAGQPELLEHVLELARARAQRPPRLVLVVIAGRPLVLPACADAFGAVLWSFHPGSEGGLGLADVLLGAAEPGGRLPITIPRHGGQIPIFHDHTPTGRPLGEYHRQPGAHGGRRYLDCAGAPKWRFGEGHGYTAFALREARVLSAHAEAGVRLSCTVANAGVRAGETVVQVYVADPVAELSQPVRRLVAFMRVSLDAGASRELQIGVEARALAYCHRDGARRVDAGQYVAWIGFHSSDGAPIEFEMVDARVRV</sequence>
<dbReference type="PANTHER" id="PTHR30620">
    <property type="entry name" value="PERIPLASMIC BETA-GLUCOSIDASE-RELATED"/>
    <property type="match status" value="1"/>
</dbReference>
<dbReference type="InterPro" id="IPR017853">
    <property type="entry name" value="GH"/>
</dbReference>
<dbReference type="Gene3D" id="2.60.40.10">
    <property type="entry name" value="Immunoglobulins"/>
    <property type="match status" value="1"/>
</dbReference>
<evidence type="ECO:0000256" key="1">
    <source>
        <dbReference type="ARBA" id="ARBA00000448"/>
    </source>
</evidence>
<dbReference type="InterPro" id="IPR001764">
    <property type="entry name" value="Glyco_hydro_3_N"/>
</dbReference>
<evidence type="ECO:0000256" key="4">
    <source>
        <dbReference type="ARBA" id="ARBA00022729"/>
    </source>
</evidence>
<dbReference type="InterPro" id="IPR019800">
    <property type="entry name" value="Glyco_hydro_3_AS"/>
</dbReference>
<dbReference type="EC" id="3.2.1.21" evidence="3"/>
<organism evidence="9 10">
    <name type="scientific">Diacronema lutheri</name>
    <name type="common">Unicellular marine alga</name>
    <name type="synonym">Monochrysis lutheri</name>
    <dbReference type="NCBI Taxonomy" id="2081491"/>
    <lineage>
        <taxon>Eukaryota</taxon>
        <taxon>Haptista</taxon>
        <taxon>Haptophyta</taxon>
        <taxon>Pavlovophyceae</taxon>
        <taxon>Pavlovales</taxon>
        <taxon>Pavlovaceae</taxon>
        <taxon>Diacronema</taxon>
    </lineage>
</organism>
<accession>A0A8J5XPY8</accession>
<gene>
    <name evidence="9" type="ORF">KFE25_001898</name>
</gene>
<dbReference type="Proteomes" id="UP000751190">
    <property type="component" value="Unassembled WGS sequence"/>
</dbReference>
<evidence type="ECO:0000313" key="10">
    <source>
        <dbReference type="Proteomes" id="UP000751190"/>
    </source>
</evidence>
<dbReference type="PANTHER" id="PTHR30620:SF16">
    <property type="entry name" value="LYSOSOMAL BETA GLUCOSIDASE"/>
    <property type="match status" value="1"/>
</dbReference>
<dbReference type="InterPro" id="IPR051915">
    <property type="entry name" value="Cellulose_Degrad_GH3"/>
</dbReference>
<dbReference type="Gene3D" id="3.40.50.1700">
    <property type="entry name" value="Glycoside hydrolase family 3 C-terminal domain"/>
    <property type="match status" value="1"/>
</dbReference>
<keyword evidence="6 7" id="KW-0326">Glycosidase</keyword>
<reference evidence="9" key="1">
    <citation type="submission" date="2021-05" db="EMBL/GenBank/DDBJ databases">
        <title>The genome of the haptophyte Pavlova lutheri (Diacronema luteri, Pavlovales) - a model for lipid biosynthesis in eukaryotic algae.</title>
        <authorList>
            <person name="Hulatt C.J."/>
            <person name="Posewitz M.C."/>
        </authorList>
    </citation>
    <scope>NUCLEOTIDE SEQUENCE</scope>
    <source>
        <strain evidence="9">NIVA-4/92</strain>
    </source>
</reference>
<dbReference type="Gene3D" id="3.20.20.300">
    <property type="entry name" value="Glycoside hydrolase, family 3, N-terminal domain"/>
    <property type="match status" value="1"/>
</dbReference>
<evidence type="ECO:0000256" key="6">
    <source>
        <dbReference type="ARBA" id="ARBA00023295"/>
    </source>
</evidence>
<keyword evidence="4" id="KW-0732">Signal</keyword>
<dbReference type="Pfam" id="PF00933">
    <property type="entry name" value="Glyco_hydro_3"/>
    <property type="match status" value="1"/>
</dbReference>
<evidence type="ECO:0000256" key="3">
    <source>
        <dbReference type="ARBA" id="ARBA00012744"/>
    </source>
</evidence>
<dbReference type="GO" id="GO:0009251">
    <property type="term" value="P:glucan catabolic process"/>
    <property type="evidence" value="ECO:0007669"/>
    <property type="project" value="TreeGrafter"/>
</dbReference>
<proteinExistence type="inferred from homology"/>
<dbReference type="InterPro" id="IPR036881">
    <property type="entry name" value="Glyco_hydro_3_C_sf"/>
</dbReference>
<dbReference type="SUPFAM" id="SSF52279">
    <property type="entry name" value="Beta-D-glucan exohydrolase, C-terminal domain"/>
    <property type="match status" value="1"/>
</dbReference>